<protein>
    <submittedName>
        <fullName evidence="1">Putative secreted protein</fullName>
    </submittedName>
</protein>
<feature type="non-terminal residue" evidence="1">
    <location>
        <position position="86"/>
    </location>
</feature>
<dbReference type="AlphaFoldDB" id="A0A023F4H5"/>
<organism evidence="1">
    <name type="scientific">Triatoma infestans</name>
    <name type="common">Assassin bug</name>
    <dbReference type="NCBI Taxonomy" id="30076"/>
    <lineage>
        <taxon>Eukaryota</taxon>
        <taxon>Metazoa</taxon>
        <taxon>Ecdysozoa</taxon>
        <taxon>Arthropoda</taxon>
        <taxon>Hexapoda</taxon>
        <taxon>Insecta</taxon>
        <taxon>Pterygota</taxon>
        <taxon>Neoptera</taxon>
        <taxon>Paraneoptera</taxon>
        <taxon>Hemiptera</taxon>
        <taxon>Heteroptera</taxon>
        <taxon>Panheteroptera</taxon>
        <taxon>Cimicomorpha</taxon>
        <taxon>Reduviidae</taxon>
        <taxon>Triatominae</taxon>
        <taxon>Triatoma</taxon>
    </lineage>
</organism>
<dbReference type="EMBL" id="GBBI01002635">
    <property type="protein sequence ID" value="JAC16077.1"/>
    <property type="molecule type" value="mRNA"/>
</dbReference>
<accession>A0A023F4H5</accession>
<proteinExistence type="evidence at transcript level"/>
<sequence length="86" mass="9979">MALIWVRLSASIQIEPSLSFLILLVLPKVLLMNLCSLKKEHSFVNELSFFLTTKNLPQVFTSQLGCKLHPRYFSQRFFHVHARSFA</sequence>
<name>A0A023F4H5_TRIIF</name>
<reference evidence="1" key="1">
    <citation type="journal article" date="2014" name="PLoS Negl. Trop. Dis.">
        <title>An updated insight into the Sialotranscriptome of Triatoma infestans: developmental stage and geographic variations.</title>
        <authorList>
            <person name="Schwarz A."/>
            <person name="Medrano-Mercado N."/>
            <person name="Schaub G.A."/>
            <person name="Struchiner C.J."/>
            <person name="Bargues M.D."/>
            <person name="Levy M.Z."/>
            <person name="Ribeiro J.M."/>
        </authorList>
    </citation>
    <scope>NUCLEOTIDE SEQUENCE</scope>
    <source>
        <strain evidence="1">Chile</strain>
        <tissue evidence="1">Salivary glands</tissue>
    </source>
</reference>
<evidence type="ECO:0000313" key="1">
    <source>
        <dbReference type="EMBL" id="JAC16077.1"/>
    </source>
</evidence>